<proteinExistence type="predicted"/>
<dbReference type="EMBL" id="VJMH01006769">
    <property type="protein sequence ID" value="KAF0688074.1"/>
    <property type="molecule type" value="Genomic_DNA"/>
</dbReference>
<evidence type="ECO:0000313" key="6">
    <source>
        <dbReference type="EMBL" id="KAF0688074.1"/>
    </source>
</evidence>
<evidence type="ECO:0000313" key="8">
    <source>
        <dbReference type="Proteomes" id="UP000332933"/>
    </source>
</evidence>
<reference evidence="6" key="2">
    <citation type="submission" date="2019-06" db="EMBL/GenBank/DDBJ databases">
        <title>Genomics analysis of Aphanomyces spp. identifies a new class of oomycete effector associated with host adaptation.</title>
        <authorList>
            <person name="Gaulin E."/>
        </authorList>
    </citation>
    <scope>NUCLEOTIDE SEQUENCE</scope>
    <source>
        <strain evidence="6">CBS 578.67</strain>
    </source>
</reference>
<comment type="caution">
    <text evidence="1">Lacks conserved residue(s) required for the propagation of feature annotation.</text>
</comment>
<feature type="compositionally biased region" description="Basic and acidic residues" evidence="2">
    <location>
        <begin position="321"/>
        <end position="337"/>
    </location>
</feature>
<feature type="compositionally biased region" description="Low complexity" evidence="2">
    <location>
        <begin position="215"/>
        <end position="230"/>
    </location>
</feature>
<feature type="transmembrane region" description="Helical" evidence="3">
    <location>
        <begin position="292"/>
        <end position="313"/>
    </location>
</feature>
<feature type="domain" description="EGF-like" evidence="5">
    <location>
        <begin position="127"/>
        <end position="164"/>
    </location>
</feature>
<evidence type="ECO:0000256" key="4">
    <source>
        <dbReference type="SAM" id="SignalP"/>
    </source>
</evidence>
<keyword evidence="3" id="KW-1133">Transmembrane helix</keyword>
<dbReference type="PROSITE" id="PS50026">
    <property type="entry name" value="EGF_3"/>
    <property type="match status" value="1"/>
</dbReference>
<accession>A0A485LEM1</accession>
<keyword evidence="1" id="KW-0245">EGF-like domain</keyword>
<dbReference type="EMBL" id="CAADRA010006792">
    <property type="protein sequence ID" value="VFT96966.1"/>
    <property type="molecule type" value="Genomic_DNA"/>
</dbReference>
<evidence type="ECO:0000313" key="7">
    <source>
        <dbReference type="EMBL" id="VFT96966.1"/>
    </source>
</evidence>
<dbReference type="Gene3D" id="2.10.25.10">
    <property type="entry name" value="Laminin"/>
    <property type="match status" value="1"/>
</dbReference>
<feature type="compositionally biased region" description="Low complexity" evidence="2">
    <location>
        <begin position="239"/>
        <end position="251"/>
    </location>
</feature>
<sequence>MHAIRAAMVAFAFAATSIHALRPMGQACKHTSDCAQGSSCVAGDAAVSLQTCVADRVCGGNLAGNCPGFVEDGPLICAWMEQDPSDCTFGRCQYFNTTPGIFKCISKDRCDVMYSPLGPTVCSKGCPTSPGSRLPCNGRGSCQSTGPGTFACACQNGWSGSTCDTVVDASCLEGVGQCGGVSGTCTGGKCVCSTGYTGLQCELAPTKNITTSSTVAPAANTSTPNNATIPGTTISPNNTTDGSTTSETTTTAAPAPHSRVPNQQGQANNSSSSHGNNQGAPPHKGAPLPPTVIALAAVAGAVLAGLVIFAVYAKHVKREAEKKQERASMRVVSERPEVTTPRENIQVL</sequence>
<evidence type="ECO:0000256" key="2">
    <source>
        <dbReference type="SAM" id="MobiDB-lite"/>
    </source>
</evidence>
<keyword evidence="4" id="KW-0732">Signal</keyword>
<feature type="compositionally biased region" description="Low complexity" evidence="2">
    <location>
        <begin position="262"/>
        <end position="280"/>
    </location>
</feature>
<protein>
    <submittedName>
        <fullName evidence="7">Aste57867_20276 protein</fullName>
    </submittedName>
</protein>
<keyword evidence="8" id="KW-1185">Reference proteome</keyword>
<name>A0A485LEM1_9STRA</name>
<dbReference type="InterPro" id="IPR000742">
    <property type="entry name" value="EGF"/>
</dbReference>
<evidence type="ECO:0000256" key="1">
    <source>
        <dbReference type="PROSITE-ProRule" id="PRU00076"/>
    </source>
</evidence>
<dbReference type="PROSITE" id="PS01186">
    <property type="entry name" value="EGF_2"/>
    <property type="match status" value="1"/>
</dbReference>
<dbReference type="OrthoDB" id="71979at2759"/>
<dbReference type="SUPFAM" id="SSF57196">
    <property type="entry name" value="EGF/Laminin"/>
    <property type="match status" value="1"/>
</dbReference>
<dbReference type="SMART" id="SM00181">
    <property type="entry name" value="EGF"/>
    <property type="match status" value="2"/>
</dbReference>
<organism evidence="7 8">
    <name type="scientific">Aphanomyces stellatus</name>
    <dbReference type="NCBI Taxonomy" id="120398"/>
    <lineage>
        <taxon>Eukaryota</taxon>
        <taxon>Sar</taxon>
        <taxon>Stramenopiles</taxon>
        <taxon>Oomycota</taxon>
        <taxon>Saprolegniomycetes</taxon>
        <taxon>Saprolegniales</taxon>
        <taxon>Verrucalvaceae</taxon>
        <taxon>Aphanomyces</taxon>
    </lineage>
</organism>
<feature type="region of interest" description="Disordered" evidence="2">
    <location>
        <begin position="215"/>
        <end position="286"/>
    </location>
</feature>
<feature type="chain" id="PRO_5033826331" evidence="4">
    <location>
        <begin position="21"/>
        <end position="348"/>
    </location>
</feature>
<keyword evidence="3" id="KW-0812">Transmembrane</keyword>
<dbReference type="PROSITE" id="PS00022">
    <property type="entry name" value="EGF_1"/>
    <property type="match status" value="1"/>
</dbReference>
<dbReference type="AlphaFoldDB" id="A0A485LEM1"/>
<feature type="region of interest" description="Disordered" evidence="2">
    <location>
        <begin position="321"/>
        <end position="348"/>
    </location>
</feature>
<reference evidence="7 8" key="1">
    <citation type="submission" date="2019-03" db="EMBL/GenBank/DDBJ databases">
        <authorList>
            <person name="Gaulin E."/>
            <person name="Dumas B."/>
        </authorList>
    </citation>
    <scope>NUCLEOTIDE SEQUENCE [LARGE SCALE GENOMIC DNA]</scope>
    <source>
        <strain evidence="7">CBS 568.67</strain>
    </source>
</reference>
<evidence type="ECO:0000256" key="3">
    <source>
        <dbReference type="SAM" id="Phobius"/>
    </source>
</evidence>
<feature type="disulfide bond" evidence="1">
    <location>
        <begin position="154"/>
        <end position="163"/>
    </location>
</feature>
<feature type="signal peptide" evidence="4">
    <location>
        <begin position="1"/>
        <end position="20"/>
    </location>
</feature>
<keyword evidence="3" id="KW-0472">Membrane</keyword>
<keyword evidence="1" id="KW-1015">Disulfide bond</keyword>
<gene>
    <name evidence="7" type="primary">Aste57867_20276</name>
    <name evidence="6" type="ORF">As57867_020210</name>
    <name evidence="7" type="ORF">ASTE57867_20276</name>
</gene>
<evidence type="ECO:0000259" key="5">
    <source>
        <dbReference type="PROSITE" id="PS50026"/>
    </source>
</evidence>
<dbReference type="Proteomes" id="UP000332933">
    <property type="component" value="Unassembled WGS sequence"/>
</dbReference>